<organism evidence="2 3">
    <name type="scientific">Mycena rosella</name>
    <name type="common">Pink bonnet</name>
    <name type="synonym">Agaricus rosellus</name>
    <dbReference type="NCBI Taxonomy" id="1033263"/>
    <lineage>
        <taxon>Eukaryota</taxon>
        <taxon>Fungi</taxon>
        <taxon>Dikarya</taxon>
        <taxon>Basidiomycota</taxon>
        <taxon>Agaricomycotina</taxon>
        <taxon>Agaricomycetes</taxon>
        <taxon>Agaricomycetidae</taxon>
        <taxon>Agaricales</taxon>
        <taxon>Marasmiineae</taxon>
        <taxon>Mycenaceae</taxon>
        <taxon>Mycena</taxon>
    </lineage>
</organism>
<reference evidence="2" key="1">
    <citation type="submission" date="2023-03" db="EMBL/GenBank/DDBJ databases">
        <title>Massive genome expansion in bonnet fungi (Mycena s.s.) driven by repeated elements and novel gene families across ecological guilds.</title>
        <authorList>
            <consortium name="Lawrence Berkeley National Laboratory"/>
            <person name="Harder C.B."/>
            <person name="Miyauchi S."/>
            <person name="Viragh M."/>
            <person name="Kuo A."/>
            <person name="Thoen E."/>
            <person name="Andreopoulos B."/>
            <person name="Lu D."/>
            <person name="Skrede I."/>
            <person name="Drula E."/>
            <person name="Henrissat B."/>
            <person name="Morin E."/>
            <person name="Kohler A."/>
            <person name="Barry K."/>
            <person name="LaButti K."/>
            <person name="Morin E."/>
            <person name="Salamov A."/>
            <person name="Lipzen A."/>
            <person name="Mereny Z."/>
            <person name="Hegedus B."/>
            <person name="Baldrian P."/>
            <person name="Stursova M."/>
            <person name="Weitz H."/>
            <person name="Taylor A."/>
            <person name="Grigoriev I.V."/>
            <person name="Nagy L.G."/>
            <person name="Martin F."/>
            <person name="Kauserud H."/>
        </authorList>
    </citation>
    <scope>NUCLEOTIDE SEQUENCE</scope>
    <source>
        <strain evidence="2">CBHHK067</strain>
    </source>
</reference>
<dbReference type="Proteomes" id="UP001221757">
    <property type="component" value="Unassembled WGS sequence"/>
</dbReference>
<dbReference type="EMBL" id="JARKIE010000079">
    <property type="protein sequence ID" value="KAJ7688405.1"/>
    <property type="molecule type" value="Genomic_DNA"/>
</dbReference>
<comment type="caution">
    <text evidence="2">The sequence shown here is derived from an EMBL/GenBank/DDBJ whole genome shotgun (WGS) entry which is preliminary data.</text>
</comment>
<protein>
    <submittedName>
        <fullName evidence="2">Uncharacterized protein</fullName>
    </submittedName>
</protein>
<dbReference type="AlphaFoldDB" id="A0AAD7GCS9"/>
<feature type="region of interest" description="Disordered" evidence="1">
    <location>
        <begin position="84"/>
        <end position="107"/>
    </location>
</feature>
<proteinExistence type="predicted"/>
<evidence type="ECO:0000313" key="2">
    <source>
        <dbReference type="EMBL" id="KAJ7688405.1"/>
    </source>
</evidence>
<sequence length="185" mass="20337">MNDPKIFACGVAGIAGVYALVKALSGPKVFSTPRERRLTKPRASWFYPDRRVAGDAFIVPRGVSVPVQRQRVDSGGVREISADDVQGARRRPVERHDSGARAHGGGRQRAGERALFYQSINEFLQTGYTMGWGIEKNPYHAGVVRTSMTRNLGTLFPEVRDEIVAAFDDLLACTSVCPSRFISPD</sequence>
<evidence type="ECO:0000256" key="1">
    <source>
        <dbReference type="SAM" id="MobiDB-lite"/>
    </source>
</evidence>
<evidence type="ECO:0000313" key="3">
    <source>
        <dbReference type="Proteomes" id="UP001221757"/>
    </source>
</evidence>
<keyword evidence="3" id="KW-1185">Reference proteome</keyword>
<accession>A0AAD7GCS9</accession>
<gene>
    <name evidence="2" type="ORF">B0H17DRAFT_657154</name>
</gene>
<name>A0AAD7GCS9_MYCRO</name>